<dbReference type="CDD" id="cd09597">
    <property type="entry name" value="M4_TLP"/>
    <property type="match status" value="1"/>
</dbReference>
<accession>A0A2S7KU55</accession>
<keyword evidence="6" id="KW-0862">Zinc</keyword>
<dbReference type="Gene3D" id="2.60.120.260">
    <property type="entry name" value="Galactose-binding domain-like"/>
    <property type="match status" value="1"/>
</dbReference>
<dbReference type="InterPro" id="IPR023612">
    <property type="entry name" value="Peptidase_M4"/>
</dbReference>
<keyword evidence="5" id="KW-0378">Hydrolase</keyword>
<evidence type="ECO:0000256" key="8">
    <source>
        <dbReference type="PIRSR" id="PIRSR623612-1"/>
    </source>
</evidence>
<feature type="domain" description="Peptidase M4 C-terminal" evidence="11">
    <location>
        <begin position="338"/>
        <end position="498"/>
    </location>
</feature>
<dbReference type="NCBIfam" id="TIGR04183">
    <property type="entry name" value="Por_Secre_tail"/>
    <property type="match status" value="1"/>
</dbReference>
<keyword evidence="2" id="KW-0645">Protease</keyword>
<dbReference type="Gene3D" id="3.10.450.490">
    <property type="match status" value="1"/>
</dbReference>
<evidence type="ECO:0000256" key="5">
    <source>
        <dbReference type="ARBA" id="ARBA00022801"/>
    </source>
</evidence>
<dbReference type="OrthoDB" id="1194731at2"/>
<evidence type="ECO:0000256" key="7">
    <source>
        <dbReference type="ARBA" id="ARBA00023049"/>
    </source>
</evidence>
<dbReference type="GO" id="GO:0006508">
    <property type="term" value="P:proteolysis"/>
    <property type="evidence" value="ECO:0007669"/>
    <property type="project" value="UniProtKB-KW"/>
</dbReference>
<feature type="active site" description="Proton donor" evidence="8">
    <location>
        <position position="430"/>
    </location>
</feature>
<sequence length="853" mass="94450">MKKSYLLLIAFIFTIYTSKAQDTASKAIADLQATTQAIVTLNKNLQTPGFIKFPMLSPYRLEGNTIKAKVNSFLNTYKSIYTITDVDASLKDAEISTDVYGLQHFVLKQYYKGVPVFDAELKFHFNKNEDLNSINGNIISNININHIPSINKNNAGNIALRLLKSQNLNKSGAALKIISNELYLFPKGLAQGYVTTKHLAYRIEIRNDLDVREFLFIDGHSGKLIEQFTGIAHALNRILYEVNTDNKRYSEGGSTFFLSQWQKNEIETAGHVYYFFKNAFGVISYDNNDAQMVTINNNPDIDCPNATWNGVSANYCDGTASDDVVAHEWGHAYNQYTANLIYSYESGALNESFSDIWGETIDLLNNYQDDGEDDSVRTGSTVTNRWQMGEDATAFGGAIRDMWDPTIFGHPSNVTGSDYWCETGDNGGVHMNSGIPNHAYALIVDGGSFNGQTITGLGFTKAAHIFWRAQSQYLTQTSRFSAFADAIEASTNDLIGIALEGLSTTETAAGTSGQSITTSDYDQVVKALIAVELRTENNCTFATILSANEEICGASASNPIFQEDWESGVSEGWIITQLPENTEKWEAREWVLRSNLPKEREGIALYAPNPANGLEDGGNCDTQNGIIRLESRSISIPDYTDGIFELAFTHNIASEPAYDGGNIKYSLDAGTTWAIIPGDAFTVNAYNTVLTADNDNNNPMVEEEVFSGVDENSVSSIWGQSVINLSSLGLVANSSIKLRWEFGSDGCNGNDGWYIDDIVIYNCSQTLSINDIDFLNKNINIYPNPSQGIFNIEMKNISDFHYEIFDISGKSITNKIDVTLNSFEINLSNYSKGIYFLKLQSNEEVITKKLIIK</sequence>
<feature type="domain" description="Secretion system C-terminal sorting" evidence="13">
    <location>
        <begin position="781"/>
        <end position="852"/>
    </location>
</feature>
<evidence type="ECO:0000259" key="10">
    <source>
        <dbReference type="Pfam" id="PF01447"/>
    </source>
</evidence>
<dbReference type="PRINTS" id="PR00730">
    <property type="entry name" value="THERMOLYSIN"/>
</dbReference>
<dbReference type="Gene3D" id="3.10.170.10">
    <property type="match status" value="1"/>
</dbReference>
<keyword evidence="7" id="KW-0482">Metalloprotease</keyword>
<feature type="domain" description="FTP" evidence="12">
    <location>
        <begin position="96"/>
        <end position="137"/>
    </location>
</feature>
<dbReference type="InterPro" id="IPR013856">
    <property type="entry name" value="Peptidase_M4_domain"/>
</dbReference>
<dbReference type="Gene3D" id="1.10.390.10">
    <property type="entry name" value="Neutral Protease Domain 2"/>
    <property type="match status" value="1"/>
</dbReference>
<dbReference type="InterPro" id="IPR001570">
    <property type="entry name" value="Peptidase_M4_C_domain"/>
</dbReference>
<protein>
    <submittedName>
        <fullName evidence="14">Bacillolysin</fullName>
    </submittedName>
</protein>
<dbReference type="Pfam" id="PF02868">
    <property type="entry name" value="Peptidase_M4_C"/>
    <property type="match status" value="1"/>
</dbReference>
<evidence type="ECO:0000259" key="13">
    <source>
        <dbReference type="Pfam" id="PF18962"/>
    </source>
</evidence>
<evidence type="ECO:0000313" key="15">
    <source>
        <dbReference type="Proteomes" id="UP000239522"/>
    </source>
</evidence>
<evidence type="ECO:0000256" key="2">
    <source>
        <dbReference type="ARBA" id="ARBA00022670"/>
    </source>
</evidence>
<comment type="caution">
    <text evidence="14">The sequence shown here is derived from an EMBL/GenBank/DDBJ whole genome shotgun (WGS) entry which is preliminary data.</text>
</comment>
<keyword evidence="15" id="KW-1185">Reference proteome</keyword>
<feature type="chain" id="PRO_5015616017" evidence="9">
    <location>
        <begin position="21"/>
        <end position="853"/>
    </location>
</feature>
<dbReference type="Pfam" id="PF07504">
    <property type="entry name" value="FTP"/>
    <property type="match status" value="1"/>
</dbReference>
<comment type="similarity">
    <text evidence="1">Belongs to the peptidase M4 family.</text>
</comment>
<dbReference type="EMBL" id="MQUA01000013">
    <property type="protein sequence ID" value="PQB06169.1"/>
    <property type="molecule type" value="Genomic_DNA"/>
</dbReference>
<keyword evidence="4 9" id="KW-0732">Signal</keyword>
<dbReference type="RefSeq" id="WP_104808431.1">
    <property type="nucleotide sequence ID" value="NZ_MQUA01000013.1"/>
</dbReference>
<dbReference type="PANTHER" id="PTHR33794">
    <property type="entry name" value="BACILLOLYSIN"/>
    <property type="match status" value="1"/>
</dbReference>
<organism evidence="14 15">
    <name type="scientific">Polaribacter filamentus</name>
    <dbReference type="NCBI Taxonomy" id="53483"/>
    <lineage>
        <taxon>Bacteria</taxon>
        <taxon>Pseudomonadati</taxon>
        <taxon>Bacteroidota</taxon>
        <taxon>Flavobacteriia</taxon>
        <taxon>Flavobacteriales</taxon>
        <taxon>Flavobacteriaceae</taxon>
    </lineage>
</organism>
<dbReference type="InterPro" id="IPR050728">
    <property type="entry name" value="Zinc_Metalloprotease_M4"/>
</dbReference>
<dbReference type="Pfam" id="PF18962">
    <property type="entry name" value="Por_Secre_tail"/>
    <property type="match status" value="1"/>
</dbReference>
<dbReference type="SUPFAM" id="SSF55486">
    <property type="entry name" value="Metalloproteases ('zincins'), catalytic domain"/>
    <property type="match status" value="1"/>
</dbReference>
<evidence type="ECO:0000256" key="6">
    <source>
        <dbReference type="ARBA" id="ARBA00022833"/>
    </source>
</evidence>
<feature type="domain" description="Peptidase M4" evidence="10">
    <location>
        <begin position="268"/>
        <end position="332"/>
    </location>
</feature>
<keyword evidence="3" id="KW-0479">Metal-binding</keyword>
<dbReference type="AlphaFoldDB" id="A0A2S7KU55"/>
<feature type="signal peptide" evidence="9">
    <location>
        <begin position="1"/>
        <end position="20"/>
    </location>
</feature>
<evidence type="ECO:0000259" key="12">
    <source>
        <dbReference type="Pfam" id="PF07504"/>
    </source>
</evidence>
<dbReference type="GO" id="GO:0046872">
    <property type="term" value="F:metal ion binding"/>
    <property type="evidence" value="ECO:0007669"/>
    <property type="project" value="UniProtKB-KW"/>
</dbReference>
<gene>
    <name evidence="14" type="ORF">BST83_02455</name>
</gene>
<evidence type="ECO:0000259" key="11">
    <source>
        <dbReference type="Pfam" id="PF02868"/>
    </source>
</evidence>
<evidence type="ECO:0000256" key="1">
    <source>
        <dbReference type="ARBA" id="ARBA00009388"/>
    </source>
</evidence>
<evidence type="ECO:0000256" key="3">
    <source>
        <dbReference type="ARBA" id="ARBA00022723"/>
    </source>
</evidence>
<dbReference type="Proteomes" id="UP000239522">
    <property type="component" value="Unassembled WGS sequence"/>
</dbReference>
<reference evidence="14 15" key="1">
    <citation type="submission" date="2016-11" db="EMBL/GenBank/DDBJ databases">
        <title>Trade-off between light-utilization and light-protection in marine flavobacteria.</title>
        <authorList>
            <person name="Kumagai Y."/>
        </authorList>
    </citation>
    <scope>NUCLEOTIDE SEQUENCE [LARGE SCALE GENOMIC DNA]</scope>
    <source>
        <strain evidence="14 15">ATCC 700397</strain>
    </source>
</reference>
<dbReference type="GO" id="GO:0004222">
    <property type="term" value="F:metalloendopeptidase activity"/>
    <property type="evidence" value="ECO:0007669"/>
    <property type="project" value="InterPro"/>
</dbReference>
<dbReference type="Pfam" id="PF01447">
    <property type="entry name" value="Peptidase_M4"/>
    <property type="match status" value="1"/>
</dbReference>
<evidence type="ECO:0000256" key="4">
    <source>
        <dbReference type="ARBA" id="ARBA00022729"/>
    </source>
</evidence>
<dbReference type="PANTHER" id="PTHR33794:SF1">
    <property type="entry name" value="BACILLOLYSIN"/>
    <property type="match status" value="1"/>
</dbReference>
<proteinExistence type="inferred from homology"/>
<name>A0A2S7KU55_9FLAO</name>
<dbReference type="InterPro" id="IPR026444">
    <property type="entry name" value="Secre_tail"/>
</dbReference>
<feature type="active site" evidence="8">
    <location>
        <position position="328"/>
    </location>
</feature>
<dbReference type="InterPro" id="IPR011096">
    <property type="entry name" value="FTP_domain"/>
</dbReference>
<evidence type="ECO:0000313" key="14">
    <source>
        <dbReference type="EMBL" id="PQB06169.1"/>
    </source>
</evidence>
<evidence type="ECO:0000256" key="9">
    <source>
        <dbReference type="SAM" id="SignalP"/>
    </source>
</evidence>
<dbReference type="InterPro" id="IPR027268">
    <property type="entry name" value="Peptidase_M4/M1_CTD_sf"/>
</dbReference>